<sequence>MESENCNKVNTQPIWCLSYKDVIEWIPFDGHCNKDNTQPAWYLSCDPDIETRWTSEHKNIDDCMKTFQFKTWRYKDVIEWIPFDRLPEVKKIGEGGLALYIQQPG</sequence>
<protein>
    <submittedName>
        <fullName evidence="1">Uncharacterized protein</fullName>
    </submittedName>
</protein>
<dbReference type="OrthoDB" id="2432957at2759"/>
<comment type="caution">
    <text evidence="1">The sequence shown here is derived from an EMBL/GenBank/DDBJ whole genome shotgun (WGS) entry which is preliminary data.</text>
</comment>
<organism evidence="1 2">
    <name type="scientific">Gigaspora rosea</name>
    <dbReference type="NCBI Taxonomy" id="44941"/>
    <lineage>
        <taxon>Eukaryota</taxon>
        <taxon>Fungi</taxon>
        <taxon>Fungi incertae sedis</taxon>
        <taxon>Mucoromycota</taxon>
        <taxon>Glomeromycotina</taxon>
        <taxon>Glomeromycetes</taxon>
        <taxon>Diversisporales</taxon>
        <taxon>Gigasporaceae</taxon>
        <taxon>Gigaspora</taxon>
    </lineage>
</organism>
<gene>
    <name evidence="1" type="ORF">C2G38_2166769</name>
</gene>
<evidence type="ECO:0000313" key="1">
    <source>
        <dbReference type="EMBL" id="RIB25127.1"/>
    </source>
</evidence>
<dbReference type="Proteomes" id="UP000266673">
    <property type="component" value="Unassembled WGS sequence"/>
</dbReference>
<proteinExistence type="predicted"/>
<evidence type="ECO:0000313" key="2">
    <source>
        <dbReference type="Proteomes" id="UP000266673"/>
    </source>
</evidence>
<name>A0A397VUS6_9GLOM</name>
<keyword evidence="2" id="KW-1185">Reference proteome</keyword>
<dbReference type="EMBL" id="QKWP01000187">
    <property type="protein sequence ID" value="RIB25127.1"/>
    <property type="molecule type" value="Genomic_DNA"/>
</dbReference>
<reference evidence="1 2" key="1">
    <citation type="submission" date="2018-06" db="EMBL/GenBank/DDBJ databases">
        <title>Comparative genomics reveals the genomic features of Rhizophagus irregularis, R. cerebriforme, R. diaphanum and Gigaspora rosea, and their symbiotic lifestyle signature.</title>
        <authorList>
            <person name="Morin E."/>
            <person name="San Clemente H."/>
            <person name="Chen E.C.H."/>
            <person name="De La Providencia I."/>
            <person name="Hainaut M."/>
            <person name="Kuo A."/>
            <person name="Kohler A."/>
            <person name="Murat C."/>
            <person name="Tang N."/>
            <person name="Roy S."/>
            <person name="Loubradou J."/>
            <person name="Henrissat B."/>
            <person name="Grigoriev I.V."/>
            <person name="Corradi N."/>
            <person name="Roux C."/>
            <person name="Martin F.M."/>
        </authorList>
    </citation>
    <scope>NUCLEOTIDE SEQUENCE [LARGE SCALE GENOMIC DNA]</scope>
    <source>
        <strain evidence="1 2">DAOM 194757</strain>
    </source>
</reference>
<accession>A0A397VUS6</accession>
<dbReference type="AlphaFoldDB" id="A0A397VUS6"/>